<evidence type="ECO:0000313" key="2">
    <source>
        <dbReference type="EMBL" id="TRY73229.1"/>
    </source>
</evidence>
<reference evidence="2 3" key="1">
    <citation type="journal article" date="2018" name="Nat. Ecol. Evol.">
        <title>Genomic signatures of mitonuclear coevolution across populations of Tigriopus californicus.</title>
        <authorList>
            <person name="Barreto F.S."/>
            <person name="Watson E.T."/>
            <person name="Lima T.G."/>
            <person name="Willett C.S."/>
            <person name="Edmands S."/>
            <person name="Li W."/>
            <person name="Burton R.S."/>
        </authorList>
    </citation>
    <scope>NUCLEOTIDE SEQUENCE [LARGE SCALE GENOMIC DNA]</scope>
    <source>
        <strain evidence="2 3">San Diego</strain>
    </source>
</reference>
<comment type="caution">
    <text evidence="2">The sequence shown here is derived from an EMBL/GenBank/DDBJ whole genome shotgun (WGS) entry which is preliminary data.</text>
</comment>
<dbReference type="EMBL" id="VCGU01000007">
    <property type="protein sequence ID" value="TRY73229.1"/>
    <property type="molecule type" value="Genomic_DNA"/>
</dbReference>
<feature type="compositionally biased region" description="Pro residues" evidence="1">
    <location>
        <begin position="107"/>
        <end position="116"/>
    </location>
</feature>
<dbReference type="STRING" id="6832.A0A553P6B6"/>
<sequence>MQSLLATCDKSSRFLNGVQYTTDDKPNQDITKLFTDSPYYTTLYNQRSSSSGESERPLDVASPASIRIKREGFFDFGSLPNMMRGFAHSVGKGHQGPYQVVESPGSPHHPPAPSPAQPTVHIAHTPEPIQPAAGIEGYGSPSAGPIQPAFKPVVQPPYEPSYQPTFEPQPTPFKPSPITHHQFKPISPKPVTFKPRPFNPPVSVSKPHKPSNGFASSSFGPSVPASNSYKPAPQSGNGFSSSSFPSTSFSSSSSHGSSFNNQGSSSGSSFGHGSSQGGQSSFGSQVSHGGSSSTSSFHGGTLGGVQTSSFGATSSSSPSSQGSSFGGQSVFSHSNLAPAGQSNPFLGSQSSSPGHGHGSSATQNHGHNPALDKPHHDPALSTDIAHVLRIAMKTLFYGDLDAFKHKPPKDDGRPKNKNKHGTSNFVRFLRF</sequence>
<feature type="compositionally biased region" description="Polar residues" evidence="1">
    <location>
        <begin position="213"/>
        <end position="229"/>
    </location>
</feature>
<feature type="compositionally biased region" description="Low complexity" evidence="1">
    <location>
        <begin position="235"/>
        <end position="334"/>
    </location>
</feature>
<feature type="compositionally biased region" description="Low complexity" evidence="1">
    <location>
        <begin position="347"/>
        <end position="360"/>
    </location>
</feature>
<feature type="region of interest" description="Disordered" evidence="1">
    <location>
        <begin position="90"/>
        <end position="378"/>
    </location>
</feature>
<evidence type="ECO:0000256" key="1">
    <source>
        <dbReference type="SAM" id="MobiDB-lite"/>
    </source>
</evidence>
<gene>
    <name evidence="2" type="ORF">TCAL_15779</name>
</gene>
<name>A0A553P6B6_TIGCA</name>
<evidence type="ECO:0000313" key="3">
    <source>
        <dbReference type="Proteomes" id="UP000318571"/>
    </source>
</evidence>
<dbReference type="AlphaFoldDB" id="A0A553P6B6"/>
<dbReference type="Proteomes" id="UP000318571">
    <property type="component" value="Chromosome 3"/>
</dbReference>
<organism evidence="2 3">
    <name type="scientific">Tigriopus californicus</name>
    <name type="common">Marine copepod</name>
    <dbReference type="NCBI Taxonomy" id="6832"/>
    <lineage>
        <taxon>Eukaryota</taxon>
        <taxon>Metazoa</taxon>
        <taxon>Ecdysozoa</taxon>
        <taxon>Arthropoda</taxon>
        <taxon>Crustacea</taxon>
        <taxon>Multicrustacea</taxon>
        <taxon>Hexanauplia</taxon>
        <taxon>Copepoda</taxon>
        <taxon>Harpacticoida</taxon>
        <taxon>Harpacticidae</taxon>
        <taxon>Tigriopus</taxon>
    </lineage>
</organism>
<accession>A0A553P6B6</accession>
<protein>
    <submittedName>
        <fullName evidence="2">Uncharacterized protein</fullName>
    </submittedName>
</protein>
<keyword evidence="3" id="KW-1185">Reference proteome</keyword>
<proteinExistence type="predicted"/>